<evidence type="ECO:0000313" key="5">
    <source>
        <dbReference type="EMBL" id="SCU88664.1"/>
    </source>
</evidence>
<feature type="domain" description="Inosine/uridine-preferring nucleoside hydrolase" evidence="4">
    <location>
        <begin position="15"/>
        <end position="329"/>
    </location>
</feature>
<evidence type="ECO:0000256" key="1">
    <source>
        <dbReference type="ARBA" id="ARBA00009176"/>
    </source>
</evidence>
<dbReference type="AlphaFoldDB" id="A0A1G4JEJ5"/>
<gene>
    <name evidence="5" type="ORF">LANO_0D02740G</name>
</gene>
<keyword evidence="2" id="KW-0378">Hydrolase</keyword>
<protein>
    <submittedName>
        <fullName evidence="5">LANO_0D02740g1_1</fullName>
    </submittedName>
</protein>
<proteinExistence type="inferred from homology"/>
<keyword evidence="3" id="KW-0326">Glycosidase</keyword>
<dbReference type="GO" id="GO:0005829">
    <property type="term" value="C:cytosol"/>
    <property type="evidence" value="ECO:0007669"/>
    <property type="project" value="TreeGrafter"/>
</dbReference>
<dbReference type="SUPFAM" id="SSF53590">
    <property type="entry name" value="Nucleoside hydrolase"/>
    <property type="match status" value="1"/>
</dbReference>
<dbReference type="CDD" id="cd02651">
    <property type="entry name" value="nuc_hydro_IU_UC_XIUA"/>
    <property type="match status" value="1"/>
</dbReference>
<dbReference type="PANTHER" id="PTHR12304:SF4">
    <property type="entry name" value="URIDINE NUCLEOSIDASE"/>
    <property type="match status" value="1"/>
</dbReference>
<dbReference type="EMBL" id="LT598448">
    <property type="protein sequence ID" value="SCU88664.1"/>
    <property type="molecule type" value="Genomic_DNA"/>
</dbReference>
<evidence type="ECO:0000256" key="3">
    <source>
        <dbReference type="ARBA" id="ARBA00023295"/>
    </source>
</evidence>
<dbReference type="InterPro" id="IPR001910">
    <property type="entry name" value="Inosine/uridine_hydrolase_dom"/>
</dbReference>
<sequence length="344" mass="38009">MTADSIKSLGSRIPIWLDCDPGHDDAVAILLSCFLPQFELLGISASYGNASPEKTAYNALSLLTAMGKCNQIPVYAGAQRPWVRKAIYAPDIHGQSGLDGTNLLPVPRAQLRSDKSYLEAMTEAIETHSGDISLISTGSLTSVATLLREKPHLKSKIRYISIMGGGIHVGNRNENESAEFNIWIDPQAANSILQDPEVNNKCILIPLDLTHKAIATKDVESRVLSDGSTNFRRLFYDLFVFFGHSYENAQGFESGAPVHDPLTLMPLLELYKLQSSEAIKFEYKRLELNAVESENSPDLGQTKVFKEHSKNSNKGTIVGFDLNIQYFWDQVYLALNLASQESTI</sequence>
<evidence type="ECO:0000256" key="2">
    <source>
        <dbReference type="ARBA" id="ARBA00022801"/>
    </source>
</evidence>
<dbReference type="GO" id="GO:0006152">
    <property type="term" value="P:purine nucleoside catabolic process"/>
    <property type="evidence" value="ECO:0007669"/>
    <property type="project" value="TreeGrafter"/>
</dbReference>
<dbReference type="GO" id="GO:0045437">
    <property type="term" value="F:uridine nucleosidase activity"/>
    <property type="evidence" value="ECO:0007669"/>
    <property type="project" value="UniProtKB-ARBA"/>
</dbReference>
<evidence type="ECO:0000259" key="4">
    <source>
        <dbReference type="Pfam" id="PF01156"/>
    </source>
</evidence>
<keyword evidence="6" id="KW-1185">Reference proteome</keyword>
<dbReference type="Pfam" id="PF01156">
    <property type="entry name" value="IU_nuc_hydro"/>
    <property type="match status" value="1"/>
</dbReference>
<name>A0A1G4JEJ5_9SACH</name>
<reference evidence="6" key="1">
    <citation type="submission" date="2016-03" db="EMBL/GenBank/DDBJ databases">
        <authorList>
            <person name="Devillers Hugo."/>
        </authorList>
    </citation>
    <scope>NUCLEOTIDE SEQUENCE [LARGE SCALE GENOMIC DNA]</scope>
</reference>
<dbReference type="OrthoDB" id="432381at2759"/>
<evidence type="ECO:0000313" key="6">
    <source>
        <dbReference type="Proteomes" id="UP000189911"/>
    </source>
</evidence>
<dbReference type="GO" id="GO:0008477">
    <property type="term" value="F:purine nucleosidase activity"/>
    <property type="evidence" value="ECO:0007669"/>
    <property type="project" value="TreeGrafter"/>
</dbReference>
<dbReference type="PROSITE" id="PS01247">
    <property type="entry name" value="IUNH"/>
    <property type="match status" value="1"/>
</dbReference>
<dbReference type="PANTHER" id="PTHR12304">
    <property type="entry name" value="INOSINE-URIDINE PREFERRING NUCLEOSIDE HYDROLASE"/>
    <property type="match status" value="1"/>
</dbReference>
<organism evidence="5 6">
    <name type="scientific">Lachancea nothofagi CBS 11611</name>
    <dbReference type="NCBI Taxonomy" id="1266666"/>
    <lineage>
        <taxon>Eukaryota</taxon>
        <taxon>Fungi</taxon>
        <taxon>Dikarya</taxon>
        <taxon>Ascomycota</taxon>
        <taxon>Saccharomycotina</taxon>
        <taxon>Saccharomycetes</taxon>
        <taxon>Saccharomycetales</taxon>
        <taxon>Saccharomycetaceae</taxon>
        <taxon>Lachancea</taxon>
    </lineage>
</organism>
<dbReference type="InterPro" id="IPR023186">
    <property type="entry name" value="IUNH"/>
</dbReference>
<comment type="similarity">
    <text evidence="1">Belongs to the IUNH family.</text>
</comment>
<dbReference type="Proteomes" id="UP000189911">
    <property type="component" value="Chromosome D"/>
</dbReference>
<dbReference type="InterPro" id="IPR015910">
    <property type="entry name" value="I/U_nuclsd_hydro_CS"/>
</dbReference>
<dbReference type="Gene3D" id="3.90.245.10">
    <property type="entry name" value="Ribonucleoside hydrolase-like"/>
    <property type="match status" value="1"/>
</dbReference>
<accession>A0A1G4JEJ5</accession>
<dbReference type="InterPro" id="IPR036452">
    <property type="entry name" value="Ribo_hydro-like"/>
</dbReference>